<evidence type="ECO:0000313" key="2">
    <source>
        <dbReference type="Proteomes" id="UP000622610"/>
    </source>
</evidence>
<dbReference type="Proteomes" id="UP000622610">
    <property type="component" value="Unassembled WGS sequence"/>
</dbReference>
<gene>
    <name evidence="1" type="ORF">GCM10011482_10880</name>
</gene>
<evidence type="ECO:0000313" key="1">
    <source>
        <dbReference type="EMBL" id="GGI65434.1"/>
    </source>
</evidence>
<dbReference type="RefSeq" id="WP_188367269.1">
    <property type="nucleotide sequence ID" value="NZ_BMDT01000003.1"/>
</dbReference>
<dbReference type="EMBL" id="BMDT01000003">
    <property type="protein sequence ID" value="GGI65434.1"/>
    <property type="molecule type" value="Genomic_DNA"/>
</dbReference>
<reference evidence="1" key="1">
    <citation type="journal article" date="2014" name="Int. J. Syst. Evol. Microbiol.">
        <title>Complete genome sequence of Corynebacterium casei LMG S-19264T (=DSM 44701T), isolated from a smear-ripened cheese.</title>
        <authorList>
            <consortium name="US DOE Joint Genome Institute (JGI-PGF)"/>
            <person name="Walter F."/>
            <person name="Albersmeier A."/>
            <person name="Kalinowski J."/>
            <person name="Ruckert C."/>
        </authorList>
    </citation>
    <scope>NUCLEOTIDE SEQUENCE</scope>
    <source>
        <strain evidence="1">CCM 8433</strain>
    </source>
</reference>
<sequence length="143" mass="15871">MLLKKSITGFFLMGVFVIGILSFQPQITRASESSDTINSVFSGGWIEGEGEFGNKPVSHNSLNISTASNDFWHNGGTKDNTTGNKTAYAQTFWRNVYHYSRAQLKLRFIGTVRVDSGRQYGYELSYAEASGVPDLVAYSYWGS</sequence>
<comment type="caution">
    <text evidence="1">The sequence shown here is derived from an EMBL/GenBank/DDBJ whole genome shotgun (WGS) entry which is preliminary data.</text>
</comment>
<dbReference type="AlphaFoldDB" id="A0A917N4V5"/>
<proteinExistence type="predicted"/>
<organism evidence="1 2">
    <name type="scientific">Enterococcus alcedinis</name>
    <dbReference type="NCBI Taxonomy" id="1274384"/>
    <lineage>
        <taxon>Bacteria</taxon>
        <taxon>Bacillati</taxon>
        <taxon>Bacillota</taxon>
        <taxon>Bacilli</taxon>
        <taxon>Lactobacillales</taxon>
        <taxon>Enterococcaceae</taxon>
        <taxon>Enterococcus</taxon>
    </lineage>
</organism>
<reference evidence="1" key="2">
    <citation type="submission" date="2020-09" db="EMBL/GenBank/DDBJ databases">
        <authorList>
            <person name="Sun Q."/>
            <person name="Sedlacek I."/>
        </authorList>
    </citation>
    <scope>NUCLEOTIDE SEQUENCE</scope>
    <source>
        <strain evidence="1">CCM 8433</strain>
    </source>
</reference>
<name>A0A917N4V5_9ENTE</name>
<keyword evidence="2" id="KW-1185">Reference proteome</keyword>
<protein>
    <submittedName>
        <fullName evidence="1">Uncharacterized protein</fullName>
    </submittedName>
</protein>
<accession>A0A917N4V5</accession>